<organism evidence="2 3">
    <name type="scientific">Peiella sedimenti</name>
    <dbReference type="NCBI Taxonomy" id="3061083"/>
    <lineage>
        <taxon>Bacteria</taxon>
        <taxon>Pseudomonadati</taxon>
        <taxon>Pseudomonadota</taxon>
        <taxon>Alphaproteobacteria</taxon>
        <taxon>Caulobacterales</taxon>
        <taxon>Caulobacteraceae</taxon>
        <taxon>Peiella</taxon>
    </lineage>
</organism>
<accession>A0ABT8SJI0</accession>
<dbReference type="Proteomes" id="UP001169063">
    <property type="component" value="Unassembled WGS sequence"/>
</dbReference>
<sequence length="172" mass="17710">MTLIARTLFASVAFLSVSACAAPSEPDFPLAPHPAPPSPRPLLLAVGGAGEAELELARQLLRGYFAPGGWGGSSLSPDAFTPCASAAQLETCVRDILRPLRAEAGEVAIAVLAAPSPGGGVTLTCLGGARNGQPLNRDEQRVVFTPDEAEDADARVRAEACVGRAFGEYMVP</sequence>
<feature type="signal peptide" evidence="1">
    <location>
        <begin position="1"/>
        <end position="21"/>
    </location>
</feature>
<evidence type="ECO:0000256" key="1">
    <source>
        <dbReference type="SAM" id="SignalP"/>
    </source>
</evidence>
<name>A0ABT8SJI0_9CAUL</name>
<keyword evidence="1" id="KW-0732">Signal</keyword>
<reference evidence="2" key="1">
    <citation type="submission" date="2023-07" db="EMBL/GenBank/DDBJ databases">
        <title>Brevundimonas soil sp. nov., isolated from the soil of chemical plant.</title>
        <authorList>
            <person name="Wu N."/>
        </authorList>
    </citation>
    <scope>NUCLEOTIDE SEQUENCE</scope>
    <source>
        <strain evidence="2">XZ-24</strain>
    </source>
</reference>
<comment type="caution">
    <text evidence="2">The sequence shown here is derived from an EMBL/GenBank/DDBJ whole genome shotgun (WGS) entry which is preliminary data.</text>
</comment>
<evidence type="ECO:0000313" key="3">
    <source>
        <dbReference type="Proteomes" id="UP001169063"/>
    </source>
</evidence>
<keyword evidence="3" id="KW-1185">Reference proteome</keyword>
<dbReference type="EMBL" id="JAUKTR010000001">
    <property type="protein sequence ID" value="MDO1558707.1"/>
    <property type="molecule type" value="Genomic_DNA"/>
</dbReference>
<protein>
    <recommendedName>
        <fullName evidence="4">Lipoprotein</fullName>
    </recommendedName>
</protein>
<proteinExistence type="predicted"/>
<dbReference type="PROSITE" id="PS51257">
    <property type="entry name" value="PROKAR_LIPOPROTEIN"/>
    <property type="match status" value="1"/>
</dbReference>
<dbReference type="RefSeq" id="WP_302109105.1">
    <property type="nucleotide sequence ID" value="NZ_JAUKTR010000001.1"/>
</dbReference>
<gene>
    <name evidence="2" type="ORF">Q0812_04620</name>
</gene>
<evidence type="ECO:0008006" key="4">
    <source>
        <dbReference type="Google" id="ProtNLM"/>
    </source>
</evidence>
<evidence type="ECO:0000313" key="2">
    <source>
        <dbReference type="EMBL" id="MDO1558707.1"/>
    </source>
</evidence>
<feature type="chain" id="PRO_5045173126" description="Lipoprotein" evidence="1">
    <location>
        <begin position="22"/>
        <end position="172"/>
    </location>
</feature>